<reference evidence="2 3" key="1">
    <citation type="journal article" date="2023" name="J. Hered.">
        <title>Chromosome-level genome of the wood stork (Mycteria americana) provides insight into avian chromosome evolution.</title>
        <authorList>
            <person name="Flamio R. Jr."/>
            <person name="Ramstad K.M."/>
        </authorList>
    </citation>
    <scope>NUCLEOTIDE SEQUENCE [LARGE SCALE GENOMIC DNA]</scope>
    <source>
        <strain evidence="2">JAX WOST 10</strain>
    </source>
</reference>
<evidence type="ECO:0000313" key="2">
    <source>
        <dbReference type="EMBL" id="KAK4825706.1"/>
    </source>
</evidence>
<feature type="region of interest" description="Disordered" evidence="1">
    <location>
        <begin position="76"/>
        <end position="97"/>
    </location>
</feature>
<evidence type="ECO:0000313" key="3">
    <source>
        <dbReference type="Proteomes" id="UP001333110"/>
    </source>
</evidence>
<gene>
    <name evidence="2" type="ORF">QYF61_002065</name>
</gene>
<accession>A0AAN7SC11</accession>
<evidence type="ECO:0000256" key="1">
    <source>
        <dbReference type="SAM" id="MobiDB-lite"/>
    </source>
</evidence>
<sequence>MRKHFFTEGVVKSWNGLPGEVVDALCVESGKVAAPDGAASLEPFQAQALLHRQEHLGKWSQGKSRAHSGYKFAMGKEARESQGMSGALEVQEQQART</sequence>
<proteinExistence type="predicted"/>
<dbReference type="AlphaFoldDB" id="A0AAN7SC11"/>
<name>A0AAN7SC11_MYCAM</name>
<dbReference type="Proteomes" id="UP001333110">
    <property type="component" value="Unassembled WGS sequence"/>
</dbReference>
<comment type="caution">
    <text evidence="2">The sequence shown here is derived from an EMBL/GenBank/DDBJ whole genome shotgun (WGS) entry which is preliminary data.</text>
</comment>
<organism evidence="2 3">
    <name type="scientific">Mycteria americana</name>
    <name type="common">Wood stork</name>
    <dbReference type="NCBI Taxonomy" id="33587"/>
    <lineage>
        <taxon>Eukaryota</taxon>
        <taxon>Metazoa</taxon>
        <taxon>Chordata</taxon>
        <taxon>Craniata</taxon>
        <taxon>Vertebrata</taxon>
        <taxon>Euteleostomi</taxon>
        <taxon>Archelosauria</taxon>
        <taxon>Archosauria</taxon>
        <taxon>Dinosauria</taxon>
        <taxon>Saurischia</taxon>
        <taxon>Theropoda</taxon>
        <taxon>Coelurosauria</taxon>
        <taxon>Aves</taxon>
        <taxon>Neognathae</taxon>
        <taxon>Neoaves</taxon>
        <taxon>Aequornithes</taxon>
        <taxon>Ciconiiformes</taxon>
        <taxon>Ciconiidae</taxon>
        <taxon>Mycteria</taxon>
    </lineage>
</organism>
<protein>
    <submittedName>
        <fullName evidence="2">Uncharacterized protein</fullName>
    </submittedName>
</protein>
<dbReference type="EMBL" id="JAUNZN010000002">
    <property type="protein sequence ID" value="KAK4825706.1"/>
    <property type="molecule type" value="Genomic_DNA"/>
</dbReference>
<keyword evidence="3" id="KW-1185">Reference proteome</keyword>